<evidence type="ECO:0000256" key="2">
    <source>
        <dbReference type="ARBA" id="ARBA00008387"/>
    </source>
</evidence>
<dbReference type="GO" id="GO:0046872">
    <property type="term" value="F:metal ion binding"/>
    <property type="evidence" value="ECO:0007669"/>
    <property type="project" value="UniProtKB-KW"/>
</dbReference>
<gene>
    <name evidence="9" type="ORF">JYP50_03730</name>
</gene>
<organism evidence="9 10">
    <name type="scientific">Parahaliea mediterranea</name>
    <dbReference type="NCBI Taxonomy" id="651086"/>
    <lineage>
        <taxon>Bacteria</taxon>
        <taxon>Pseudomonadati</taxon>
        <taxon>Pseudomonadota</taxon>
        <taxon>Gammaproteobacteria</taxon>
        <taxon>Cellvibrionales</taxon>
        <taxon>Halieaceae</taxon>
        <taxon>Parahaliea</taxon>
    </lineage>
</organism>
<keyword evidence="6" id="KW-0281">Fimbrium</keyword>
<comment type="similarity">
    <text evidence="2">Belongs to the PilY1 family.</text>
</comment>
<feature type="region of interest" description="Disordered" evidence="7">
    <location>
        <begin position="275"/>
        <end position="321"/>
    </location>
</feature>
<dbReference type="Proteomes" id="UP000664303">
    <property type="component" value="Unassembled WGS sequence"/>
</dbReference>
<dbReference type="Pfam" id="PF05567">
    <property type="entry name" value="T4P_PilY1"/>
    <property type="match status" value="1"/>
</dbReference>
<comment type="subcellular location">
    <subcellularLocation>
        <location evidence="1">Fimbrium</location>
    </subcellularLocation>
</comment>
<keyword evidence="5" id="KW-0106">Calcium</keyword>
<dbReference type="GO" id="GO:0009289">
    <property type="term" value="C:pilus"/>
    <property type="evidence" value="ECO:0007669"/>
    <property type="project" value="UniProtKB-SubCell"/>
</dbReference>
<name>A0A939DCS0_9GAMM</name>
<evidence type="ECO:0000313" key="10">
    <source>
        <dbReference type="Proteomes" id="UP000664303"/>
    </source>
</evidence>
<sequence>MAVSILGSGAQADDTEIYKASYDGTGVGGRPKVLIVFDDSGSMSTEVDQQRPPYDPDSDYEVSFPPGRLYWTTGNSVPSPDSNNWFSASQNRCASSYENLDVNGQVTVTRARRWVDSTTQQGQCSWQCPDDSVYRSQANPRGCYTQETTLEPAPKLVRRQGYSYRFSIPSLGIYINPYCPNSWLMVDDSSSLQGCYESVTTTQPLAGWVRRGSPSGNSNNCPNGTTPLTVEGGRGCYQNQTAPEYEEVTSWQYYSSRVRVCENETVVPGSWEALSAQDQTPTHAECRDDVDSGNPDNGLGLASGYPQDNVANGQEYGPAPDASVDWGNQAYTFYTSHYLDWYHDDSLVEPRSRLSIAQEVVSTLISTNKGVDFGLMEFNYSQGGRIVQRIVEDMSEADRDNLVTMINLIDHGGSTPLCESFYEAYRYMSGSSVVYGSQARAGSDSRGVWDVLPRDQLAQSGSNYISPVTDCANTYVIVMTDGFPQNDTDANSSIETLTGKTCNRYRDANGNNTKSCMPELAEYMANTDLDDDPSNGSQYGITYTIGFATDQELLRDTAEKGKGEYYTASNAQELASAFQGAITSILSTATTFTAPAVAVNTFNRTQSREEVFYAMFKPGESVDWIGNIKKLRVTLDESGEAVLVDANGDTAIDPETGYIKDSAVTYWGSSSPDGGSVDKGGVGALLAARDPATRNIYINTGTGGALQPFNTTNVTAEALGVADDQAVYELFGASTYAAFSRQIAWARGFDAFSSDSGNRDQPRSWVLGDILHSQPLILNYGARGGYSEENPDLRLVVGTNHGFVHMFSADDGVEDWAFFPKELAPILPDRRRNAISNANIYGMDLTPVAYTYDANGDGTIDVGGGDKVWVFLGMRRGGKSYYALDLSNPDTPAFMWRIGPDVSGFELMGQTWSEPVVTRIPGYRDASGEPRPVLVFGGGYDTNKDGYGLATQDSVGRGVYIVDAQTGALVWSVTPAVNSATNLSASNLHHSVAAGVTLVDSNADRLADRIYFADTGGNLWRVDMPGNTLPGASQEVWQVNRLASLNRGTAVTDRRFFNAPDMVRIRFNGQAMNALIIGSGDRTNPNGTDVVNRVYMIRDPAVTPYITPRPSAADCADPGTADFRCSMPLVDNDLLDVTNNLITTGTEEEQAAALEALRAANGWRFDLQGLGEKSLSKTLTIDGTVYVSTFTPANLVDAINVCEPQAGSGRMYIVDLYNGDWDYIPLGPTIPDIPPPIVPPRPPCEEGEDCIDPPPGLYIPLAPGSGEDGMYNTGKTVPRPYGTHWFQEQF</sequence>
<dbReference type="SUPFAM" id="SSF53300">
    <property type="entry name" value="vWA-like"/>
    <property type="match status" value="1"/>
</dbReference>
<comment type="caution">
    <text evidence="9">The sequence shown here is derived from an EMBL/GenBank/DDBJ whole genome shotgun (WGS) entry which is preliminary data.</text>
</comment>
<protein>
    <recommendedName>
        <fullName evidence="8">PilY1 beta-propeller domain-containing protein</fullName>
    </recommendedName>
</protein>
<reference evidence="9" key="1">
    <citation type="submission" date="2021-02" db="EMBL/GenBank/DDBJ databases">
        <title>PHA producing bacteria isolated from coastal sediment in Guangdong, Shenzhen.</title>
        <authorList>
            <person name="Zheng W."/>
            <person name="Yu S."/>
            <person name="Huang Y."/>
        </authorList>
    </citation>
    <scope>NUCLEOTIDE SEQUENCE</scope>
    <source>
        <strain evidence="9">TN14-10</strain>
    </source>
</reference>
<dbReference type="EMBL" id="JAFKCZ010000003">
    <property type="protein sequence ID" value="MBN7795685.1"/>
    <property type="molecule type" value="Genomic_DNA"/>
</dbReference>
<evidence type="ECO:0000256" key="7">
    <source>
        <dbReference type="SAM" id="MobiDB-lite"/>
    </source>
</evidence>
<dbReference type="RefSeq" id="WP_206559140.1">
    <property type="nucleotide sequence ID" value="NZ_JAFKCZ010000003.1"/>
</dbReference>
<evidence type="ECO:0000256" key="4">
    <source>
        <dbReference type="ARBA" id="ARBA00022723"/>
    </source>
</evidence>
<feature type="domain" description="PilY1 beta-propeller" evidence="8">
    <location>
        <begin position="794"/>
        <end position="1024"/>
    </location>
</feature>
<keyword evidence="10" id="KW-1185">Reference proteome</keyword>
<evidence type="ECO:0000256" key="3">
    <source>
        <dbReference type="ARBA" id="ARBA00022558"/>
    </source>
</evidence>
<dbReference type="InterPro" id="IPR011047">
    <property type="entry name" value="Quinoprotein_ADH-like_sf"/>
</dbReference>
<evidence type="ECO:0000256" key="6">
    <source>
        <dbReference type="ARBA" id="ARBA00023263"/>
    </source>
</evidence>
<evidence type="ECO:0000256" key="5">
    <source>
        <dbReference type="ARBA" id="ARBA00022837"/>
    </source>
</evidence>
<evidence type="ECO:0000313" key="9">
    <source>
        <dbReference type="EMBL" id="MBN7795685.1"/>
    </source>
</evidence>
<dbReference type="InterPro" id="IPR036465">
    <property type="entry name" value="vWFA_dom_sf"/>
</dbReference>
<evidence type="ECO:0000259" key="8">
    <source>
        <dbReference type="Pfam" id="PF05567"/>
    </source>
</evidence>
<dbReference type="SUPFAM" id="SSF50998">
    <property type="entry name" value="Quinoprotein alcohol dehydrogenase-like"/>
    <property type="match status" value="2"/>
</dbReference>
<evidence type="ECO:0000256" key="1">
    <source>
        <dbReference type="ARBA" id="ARBA00004561"/>
    </source>
</evidence>
<keyword evidence="4" id="KW-0479">Metal-binding</keyword>
<proteinExistence type="inferred from homology"/>
<accession>A0A939DCS0</accession>
<dbReference type="InterPro" id="IPR008707">
    <property type="entry name" value="B-propeller_PilY1"/>
</dbReference>
<keyword evidence="3" id="KW-1029">Fimbrium biogenesis</keyword>
<dbReference type="Gene3D" id="3.40.50.410">
    <property type="entry name" value="von Willebrand factor, type A domain"/>
    <property type="match status" value="1"/>
</dbReference>